<dbReference type="GO" id="GO:0015889">
    <property type="term" value="P:cobalamin transport"/>
    <property type="evidence" value="ECO:0007669"/>
    <property type="project" value="TreeGrafter"/>
</dbReference>
<protein>
    <submittedName>
        <fullName evidence="15">TonB-dependent receptor</fullName>
    </submittedName>
</protein>
<dbReference type="Pfam" id="PF00593">
    <property type="entry name" value="TonB_dep_Rec_b-barrel"/>
    <property type="match status" value="1"/>
</dbReference>
<evidence type="ECO:0000313" key="16">
    <source>
        <dbReference type="Proteomes" id="UP000309138"/>
    </source>
</evidence>
<keyword evidence="9 10" id="KW-0998">Cell outer membrane</keyword>
<feature type="domain" description="TonB-dependent receptor-like beta-barrel" evidence="13">
    <location>
        <begin position="244"/>
        <end position="614"/>
    </location>
</feature>
<sequence>MRLPHSLSALALAATATPAAAQTADDLTRSIEADRDIVVTASRTDRDRDEIGQSVTVITAQEIEARQSQAVVDLLRTVPGVTFTRNGGVGSAAGLNIRGAETDQNVVLIDGVKINDPSGVGGGFNFGNLLVGNIRRIEVVRGSQSVLWGSQAIGGVVNLLTAPPTDALGVNARAEYGWRDTAQAVANVSGSFGPVAASAGAGWFRTDGISSFSEARGGLERDGYEQFGANAKLLVTLTDTLSLDLRGYHADSTVDADGFAPPSFAFGDTRETATTRETIGYAGINLSLLGGRFRNRLAFAYTRTDRDGFDPAGSPQVTFEAEGENERFEYQGILDLDDAISATFGAETERSRFAAASFGGPPDIADVRITSFYGEATVKPFAGLALTGGVRHDDHETFGSATTFAASGAYSPNDGATLIRASYGEGFRAPSLYQLFSIYGNRTLDAERSESFDAGVTQRLLGDTLELAATWFRRDTRNQIDFVFCPPAATTGICVDRPFGTYDNIRLTDAEGVELALTMRPTSAFTLMGQYSFIDATNRATGLALARRPRETFSVVADYAFAFGLDLGATLAHVGDSFDDGGNLNRLDGYVLADIRAAIALTDAIELYGRVENLFDERYETVRLYGTPGRAAYAGVRLAM</sequence>
<evidence type="ECO:0000256" key="8">
    <source>
        <dbReference type="ARBA" id="ARBA00023136"/>
    </source>
</evidence>
<evidence type="ECO:0000256" key="5">
    <source>
        <dbReference type="ARBA" id="ARBA00022729"/>
    </source>
</evidence>
<keyword evidence="2 10" id="KW-0813">Transport</keyword>
<accession>A0A4U1L8I4</accession>
<evidence type="ECO:0000259" key="14">
    <source>
        <dbReference type="Pfam" id="PF07715"/>
    </source>
</evidence>
<name>A0A4U1L8I4_9SPHN</name>
<keyword evidence="4 10" id="KW-0812">Transmembrane</keyword>
<keyword evidence="5 12" id="KW-0732">Signal</keyword>
<keyword evidence="7 11" id="KW-0798">TonB box</keyword>
<dbReference type="Proteomes" id="UP000309138">
    <property type="component" value="Unassembled WGS sequence"/>
</dbReference>
<evidence type="ECO:0000259" key="13">
    <source>
        <dbReference type="Pfam" id="PF00593"/>
    </source>
</evidence>
<evidence type="ECO:0000256" key="4">
    <source>
        <dbReference type="ARBA" id="ARBA00022692"/>
    </source>
</evidence>
<dbReference type="PANTHER" id="PTHR30069:SF53">
    <property type="entry name" value="COLICIN I RECEPTOR-RELATED"/>
    <property type="match status" value="1"/>
</dbReference>
<proteinExistence type="inferred from homology"/>
<dbReference type="OrthoDB" id="9796221at2"/>
<keyword evidence="15" id="KW-0675">Receptor</keyword>
<dbReference type="CDD" id="cd01347">
    <property type="entry name" value="ligand_gated_channel"/>
    <property type="match status" value="1"/>
</dbReference>
<dbReference type="SUPFAM" id="SSF56935">
    <property type="entry name" value="Porins"/>
    <property type="match status" value="1"/>
</dbReference>
<evidence type="ECO:0000313" key="15">
    <source>
        <dbReference type="EMBL" id="TKD53287.1"/>
    </source>
</evidence>
<keyword evidence="6" id="KW-0406">Ion transport</keyword>
<keyword evidence="3 10" id="KW-1134">Transmembrane beta strand</keyword>
<keyword evidence="8 10" id="KW-0472">Membrane</keyword>
<dbReference type="InterPro" id="IPR039426">
    <property type="entry name" value="TonB-dep_rcpt-like"/>
</dbReference>
<evidence type="ECO:0000256" key="11">
    <source>
        <dbReference type="RuleBase" id="RU003357"/>
    </source>
</evidence>
<gene>
    <name evidence="15" type="ORF">FBR43_02915</name>
</gene>
<dbReference type="PROSITE" id="PS52016">
    <property type="entry name" value="TONB_DEPENDENT_REC_3"/>
    <property type="match status" value="1"/>
</dbReference>
<comment type="caution">
    <text evidence="15">The sequence shown here is derived from an EMBL/GenBank/DDBJ whole genome shotgun (WGS) entry which is preliminary data.</text>
</comment>
<dbReference type="GO" id="GO:0009279">
    <property type="term" value="C:cell outer membrane"/>
    <property type="evidence" value="ECO:0007669"/>
    <property type="project" value="UniProtKB-SubCell"/>
</dbReference>
<dbReference type="InterPro" id="IPR012910">
    <property type="entry name" value="Plug_dom"/>
</dbReference>
<dbReference type="Gene3D" id="2.170.130.10">
    <property type="entry name" value="TonB-dependent receptor, plug domain"/>
    <property type="match status" value="1"/>
</dbReference>
<reference evidence="15 16" key="1">
    <citation type="submission" date="2019-04" db="EMBL/GenBank/DDBJ databases">
        <authorList>
            <person name="Yang Y."/>
            <person name="Wei D."/>
        </authorList>
    </citation>
    <scope>NUCLEOTIDE SEQUENCE [LARGE SCALE GENOMIC DNA]</scope>
    <source>
        <strain evidence="15 16">L-1-4w-11</strain>
    </source>
</reference>
<dbReference type="EMBL" id="SWKR01000001">
    <property type="protein sequence ID" value="TKD53287.1"/>
    <property type="molecule type" value="Genomic_DNA"/>
</dbReference>
<evidence type="ECO:0000256" key="9">
    <source>
        <dbReference type="ARBA" id="ARBA00023237"/>
    </source>
</evidence>
<dbReference type="Gene3D" id="2.40.170.20">
    <property type="entry name" value="TonB-dependent receptor, beta-barrel domain"/>
    <property type="match status" value="1"/>
</dbReference>
<dbReference type="GO" id="GO:0006811">
    <property type="term" value="P:monoatomic ion transport"/>
    <property type="evidence" value="ECO:0007669"/>
    <property type="project" value="UniProtKB-KW"/>
</dbReference>
<comment type="subcellular location">
    <subcellularLocation>
        <location evidence="1 10">Cell outer membrane</location>
        <topology evidence="1 10">Multi-pass membrane protein</topology>
    </subcellularLocation>
</comment>
<keyword evidence="16" id="KW-1185">Reference proteome</keyword>
<dbReference type="InterPro" id="IPR036942">
    <property type="entry name" value="Beta-barrel_TonB_sf"/>
</dbReference>
<evidence type="ECO:0000256" key="6">
    <source>
        <dbReference type="ARBA" id="ARBA00023065"/>
    </source>
</evidence>
<comment type="similarity">
    <text evidence="10 11">Belongs to the TonB-dependent receptor family.</text>
</comment>
<dbReference type="Pfam" id="PF07715">
    <property type="entry name" value="Plug"/>
    <property type="match status" value="1"/>
</dbReference>
<feature type="chain" id="PRO_5020748156" evidence="12">
    <location>
        <begin position="22"/>
        <end position="640"/>
    </location>
</feature>
<feature type="signal peptide" evidence="12">
    <location>
        <begin position="1"/>
        <end position="21"/>
    </location>
</feature>
<dbReference type="PANTHER" id="PTHR30069">
    <property type="entry name" value="TONB-DEPENDENT OUTER MEMBRANE RECEPTOR"/>
    <property type="match status" value="1"/>
</dbReference>
<evidence type="ECO:0000256" key="1">
    <source>
        <dbReference type="ARBA" id="ARBA00004571"/>
    </source>
</evidence>
<dbReference type="InterPro" id="IPR000531">
    <property type="entry name" value="Beta-barrel_TonB"/>
</dbReference>
<feature type="domain" description="TonB-dependent receptor plug" evidence="14">
    <location>
        <begin position="49"/>
        <end position="156"/>
    </location>
</feature>
<dbReference type="InterPro" id="IPR037066">
    <property type="entry name" value="Plug_dom_sf"/>
</dbReference>
<evidence type="ECO:0000256" key="7">
    <source>
        <dbReference type="ARBA" id="ARBA00023077"/>
    </source>
</evidence>
<organism evidence="15 16">
    <name type="scientific">Sphingomonas baiyangensis</name>
    <dbReference type="NCBI Taxonomy" id="2572576"/>
    <lineage>
        <taxon>Bacteria</taxon>
        <taxon>Pseudomonadati</taxon>
        <taxon>Pseudomonadota</taxon>
        <taxon>Alphaproteobacteria</taxon>
        <taxon>Sphingomonadales</taxon>
        <taxon>Sphingomonadaceae</taxon>
        <taxon>Sphingomonas</taxon>
    </lineage>
</organism>
<evidence type="ECO:0000256" key="2">
    <source>
        <dbReference type="ARBA" id="ARBA00022448"/>
    </source>
</evidence>
<dbReference type="AlphaFoldDB" id="A0A4U1L8I4"/>
<evidence type="ECO:0000256" key="10">
    <source>
        <dbReference type="PROSITE-ProRule" id="PRU01360"/>
    </source>
</evidence>
<evidence type="ECO:0000256" key="12">
    <source>
        <dbReference type="SAM" id="SignalP"/>
    </source>
</evidence>
<evidence type="ECO:0000256" key="3">
    <source>
        <dbReference type="ARBA" id="ARBA00022452"/>
    </source>
</evidence>